<dbReference type="RefSeq" id="WP_146897183.1">
    <property type="nucleotide sequence ID" value="NZ_BJYS01000010.1"/>
</dbReference>
<dbReference type="SUPFAM" id="SSF52833">
    <property type="entry name" value="Thioredoxin-like"/>
    <property type="match status" value="1"/>
</dbReference>
<dbReference type="InterPro" id="IPR001853">
    <property type="entry name" value="DSBA-like_thioredoxin_dom"/>
</dbReference>
<accession>A0A512AWF7</accession>
<keyword evidence="3" id="KW-1185">Reference proteome</keyword>
<reference evidence="2 3" key="1">
    <citation type="submission" date="2019-07" db="EMBL/GenBank/DDBJ databases">
        <title>Whole genome shotgun sequence of Adhaeribacter aerolatus NBRC 106133.</title>
        <authorList>
            <person name="Hosoyama A."/>
            <person name="Uohara A."/>
            <person name="Ohji S."/>
            <person name="Ichikawa N."/>
        </authorList>
    </citation>
    <scope>NUCLEOTIDE SEQUENCE [LARGE SCALE GENOMIC DNA]</scope>
    <source>
        <strain evidence="2 3">NBRC 106133</strain>
    </source>
</reference>
<organism evidence="2 3">
    <name type="scientific">Adhaeribacter aerolatus</name>
    <dbReference type="NCBI Taxonomy" id="670289"/>
    <lineage>
        <taxon>Bacteria</taxon>
        <taxon>Pseudomonadati</taxon>
        <taxon>Bacteroidota</taxon>
        <taxon>Cytophagia</taxon>
        <taxon>Cytophagales</taxon>
        <taxon>Hymenobacteraceae</taxon>
        <taxon>Adhaeribacter</taxon>
    </lineage>
</organism>
<name>A0A512AWF7_9BACT</name>
<sequence length="233" mass="25913">MSKQKITIDIVSDINCPWCYLGEARLQKAIDQTQDKYDFEVQFKPYELNPFAASEGEDKEEYFIRNYGRDGLSRLTESSRRLVEAGQAEGIVFDFEKANSVHNTFNGHRLIWLAQQYGVQTEVAKALFRANFTNGENVNDPAVLTRIGQEHGIPAEKLNNFFAGEEGKDEVKALEQQAQQAGISGVPAFVINERYLVSGAQPTETLVNVLNQIAPVYTNIIPDGATCEVGGDC</sequence>
<dbReference type="Gene3D" id="3.40.30.10">
    <property type="entry name" value="Glutaredoxin"/>
    <property type="match status" value="1"/>
</dbReference>
<dbReference type="Proteomes" id="UP000321532">
    <property type="component" value="Unassembled WGS sequence"/>
</dbReference>
<protein>
    <submittedName>
        <fullName evidence="2">DSBA oxidoreductase</fullName>
    </submittedName>
</protein>
<dbReference type="PANTHER" id="PTHR13887:SF41">
    <property type="entry name" value="THIOREDOXIN SUPERFAMILY PROTEIN"/>
    <property type="match status" value="1"/>
</dbReference>
<dbReference type="EMBL" id="BJYS01000010">
    <property type="protein sequence ID" value="GEO04056.1"/>
    <property type="molecule type" value="Genomic_DNA"/>
</dbReference>
<comment type="caution">
    <text evidence="2">The sequence shown here is derived from an EMBL/GenBank/DDBJ whole genome shotgun (WGS) entry which is preliminary data.</text>
</comment>
<dbReference type="OrthoDB" id="9799122at2"/>
<feature type="domain" description="DSBA-like thioredoxin" evidence="1">
    <location>
        <begin position="7"/>
        <end position="210"/>
    </location>
</feature>
<dbReference type="AlphaFoldDB" id="A0A512AWF7"/>
<proteinExistence type="predicted"/>
<evidence type="ECO:0000313" key="2">
    <source>
        <dbReference type="EMBL" id="GEO04056.1"/>
    </source>
</evidence>
<dbReference type="InterPro" id="IPR036249">
    <property type="entry name" value="Thioredoxin-like_sf"/>
</dbReference>
<dbReference type="Pfam" id="PF01323">
    <property type="entry name" value="DSBA"/>
    <property type="match status" value="1"/>
</dbReference>
<evidence type="ECO:0000259" key="1">
    <source>
        <dbReference type="Pfam" id="PF01323"/>
    </source>
</evidence>
<gene>
    <name evidence="2" type="ORF">AAE02nite_17200</name>
</gene>
<dbReference type="PANTHER" id="PTHR13887">
    <property type="entry name" value="GLUTATHIONE S-TRANSFERASE KAPPA"/>
    <property type="match status" value="1"/>
</dbReference>
<dbReference type="GO" id="GO:0016491">
    <property type="term" value="F:oxidoreductase activity"/>
    <property type="evidence" value="ECO:0007669"/>
    <property type="project" value="InterPro"/>
</dbReference>
<dbReference type="CDD" id="cd03024">
    <property type="entry name" value="DsbA_FrnE"/>
    <property type="match status" value="1"/>
</dbReference>
<evidence type="ECO:0000313" key="3">
    <source>
        <dbReference type="Proteomes" id="UP000321532"/>
    </source>
</evidence>